<dbReference type="EMBL" id="JAAXOT010000013">
    <property type="protein sequence ID" value="NKY59088.1"/>
    <property type="molecule type" value="Genomic_DNA"/>
</dbReference>
<proteinExistence type="inferred from homology"/>
<dbReference type="PANTHER" id="PTHR24320">
    <property type="entry name" value="RETINOL DEHYDROGENASE"/>
    <property type="match status" value="1"/>
</dbReference>
<dbReference type="SUPFAM" id="SSF51735">
    <property type="entry name" value="NAD(P)-binding Rossmann-fold domains"/>
    <property type="match status" value="1"/>
</dbReference>
<sequence length="315" mass="33769">MTIPPTTDSTGPGARPTAEEIVSGSDLTGRTCVITGASAGLGRESARALAGAGAHVVLTARRDDALETAASEIRREMPSARLSTVVLDLASLDAIRGAVARITELAPVIHVLMNNAGVMFTPFARTADGFEMQIGTNHLGHFELTRLLLDRLRAAEGARIVNLASEGYRIADVDLADSQWENRDYDKFLAYGASKTANILHAVELDRRLRDDGIRVCAVHPGRVATRLARHMTRADIASVPVARAEAPGRPRPDHGVRTPQEGAATQVWAAVHPGLLDLDGVYFADCAAQPDIADYAVDADRAAQLWELSERLCR</sequence>
<dbReference type="Pfam" id="PF00106">
    <property type="entry name" value="adh_short"/>
    <property type="match status" value="1"/>
</dbReference>
<evidence type="ECO:0000313" key="4">
    <source>
        <dbReference type="EMBL" id="NKY59088.1"/>
    </source>
</evidence>
<keyword evidence="5" id="KW-1185">Reference proteome</keyword>
<keyword evidence="2" id="KW-0560">Oxidoreductase</keyword>
<reference evidence="4 5" key="1">
    <citation type="submission" date="2020-04" db="EMBL/GenBank/DDBJ databases">
        <title>MicrobeNet Type strains.</title>
        <authorList>
            <person name="Nicholson A.C."/>
        </authorList>
    </citation>
    <scope>NUCLEOTIDE SEQUENCE [LARGE SCALE GENOMIC DNA]</scope>
    <source>
        <strain evidence="4 5">JCM 3332</strain>
    </source>
</reference>
<dbReference type="Proteomes" id="UP000570678">
    <property type="component" value="Unassembled WGS sequence"/>
</dbReference>
<dbReference type="InterPro" id="IPR036291">
    <property type="entry name" value="NAD(P)-bd_dom_sf"/>
</dbReference>
<dbReference type="RefSeq" id="WP_062975086.1">
    <property type="nucleotide sequence ID" value="NZ_JAAXOT010000013.1"/>
</dbReference>
<dbReference type="PRINTS" id="PR00081">
    <property type="entry name" value="GDHRDH"/>
</dbReference>
<dbReference type="InterPro" id="IPR002347">
    <property type="entry name" value="SDR_fam"/>
</dbReference>
<accession>A0A846YP53</accession>
<dbReference type="PANTHER" id="PTHR24320:SF283">
    <property type="entry name" value="RETINOL DEHYDROGENASE 11"/>
    <property type="match status" value="1"/>
</dbReference>
<dbReference type="GO" id="GO:0016491">
    <property type="term" value="F:oxidoreductase activity"/>
    <property type="evidence" value="ECO:0007669"/>
    <property type="project" value="UniProtKB-KW"/>
</dbReference>
<protein>
    <submittedName>
        <fullName evidence="4">SDR family NAD(P)-dependent oxidoreductase</fullName>
    </submittedName>
</protein>
<comment type="caution">
    <text evidence="4">The sequence shown here is derived from an EMBL/GenBank/DDBJ whole genome shotgun (WGS) entry which is preliminary data.</text>
</comment>
<comment type="similarity">
    <text evidence="1">Belongs to the short-chain dehydrogenases/reductases (SDR) family.</text>
</comment>
<evidence type="ECO:0000256" key="1">
    <source>
        <dbReference type="ARBA" id="ARBA00006484"/>
    </source>
</evidence>
<evidence type="ECO:0000256" key="2">
    <source>
        <dbReference type="ARBA" id="ARBA00023002"/>
    </source>
</evidence>
<feature type="compositionally biased region" description="Polar residues" evidence="3">
    <location>
        <begin position="1"/>
        <end position="10"/>
    </location>
</feature>
<feature type="region of interest" description="Disordered" evidence="3">
    <location>
        <begin position="1"/>
        <end position="23"/>
    </location>
</feature>
<dbReference type="Gene3D" id="3.40.50.720">
    <property type="entry name" value="NAD(P)-binding Rossmann-like Domain"/>
    <property type="match status" value="1"/>
</dbReference>
<dbReference type="AlphaFoldDB" id="A0A846YP53"/>
<name>A0A846YP53_9NOCA</name>
<evidence type="ECO:0000313" key="5">
    <source>
        <dbReference type="Proteomes" id="UP000570678"/>
    </source>
</evidence>
<evidence type="ECO:0000256" key="3">
    <source>
        <dbReference type="SAM" id="MobiDB-lite"/>
    </source>
</evidence>
<organism evidence="4 5">
    <name type="scientific">Nocardia flavorosea</name>
    <dbReference type="NCBI Taxonomy" id="53429"/>
    <lineage>
        <taxon>Bacteria</taxon>
        <taxon>Bacillati</taxon>
        <taxon>Actinomycetota</taxon>
        <taxon>Actinomycetes</taxon>
        <taxon>Mycobacteriales</taxon>
        <taxon>Nocardiaceae</taxon>
        <taxon>Nocardia</taxon>
    </lineage>
</organism>
<gene>
    <name evidence="4" type="ORF">HGA15_23630</name>
</gene>